<comment type="caution">
    <text evidence="3">The sequence shown here is derived from an EMBL/GenBank/DDBJ whole genome shotgun (WGS) entry which is preliminary data.</text>
</comment>
<keyword evidence="1" id="KW-0677">Repeat</keyword>
<evidence type="ECO:0008006" key="5">
    <source>
        <dbReference type="Google" id="ProtNLM"/>
    </source>
</evidence>
<evidence type="ECO:0000313" key="3">
    <source>
        <dbReference type="EMBL" id="KAK7420401.1"/>
    </source>
</evidence>
<dbReference type="InterPro" id="IPR011990">
    <property type="entry name" value="TPR-like_helical_dom_sf"/>
</dbReference>
<accession>A0ABR1HH34</accession>
<dbReference type="Proteomes" id="UP001498476">
    <property type="component" value="Unassembled WGS sequence"/>
</dbReference>
<reference evidence="3 4" key="1">
    <citation type="journal article" date="2025" name="Microbiol. Resour. Announc.">
        <title>Draft genome sequences for Neonectria magnoliae and Neonectria punicea, canker pathogens of Liriodendron tulipifera and Acer saccharum in West Virginia.</title>
        <authorList>
            <person name="Petronek H.M."/>
            <person name="Kasson M.T."/>
            <person name="Metheny A.M."/>
            <person name="Stauder C.M."/>
            <person name="Lovett B."/>
            <person name="Lynch S.C."/>
            <person name="Garnas J.R."/>
            <person name="Kasson L.R."/>
            <person name="Stajich J.E."/>
        </authorList>
    </citation>
    <scope>NUCLEOTIDE SEQUENCE [LARGE SCALE GENOMIC DNA]</scope>
    <source>
        <strain evidence="3 4">NRRL 64653</strain>
    </source>
</reference>
<keyword evidence="2" id="KW-0802">TPR repeat</keyword>
<evidence type="ECO:0000256" key="2">
    <source>
        <dbReference type="ARBA" id="ARBA00022803"/>
    </source>
</evidence>
<dbReference type="SUPFAM" id="SSF48452">
    <property type="entry name" value="TPR-like"/>
    <property type="match status" value="1"/>
</dbReference>
<dbReference type="InterPro" id="IPR019734">
    <property type="entry name" value="TPR_rpt"/>
</dbReference>
<dbReference type="EMBL" id="JAZAVJ010000030">
    <property type="protein sequence ID" value="KAK7420401.1"/>
    <property type="molecule type" value="Genomic_DNA"/>
</dbReference>
<organism evidence="3 4">
    <name type="scientific">Neonectria punicea</name>
    <dbReference type="NCBI Taxonomy" id="979145"/>
    <lineage>
        <taxon>Eukaryota</taxon>
        <taxon>Fungi</taxon>
        <taxon>Dikarya</taxon>
        <taxon>Ascomycota</taxon>
        <taxon>Pezizomycotina</taxon>
        <taxon>Sordariomycetes</taxon>
        <taxon>Hypocreomycetidae</taxon>
        <taxon>Hypocreales</taxon>
        <taxon>Nectriaceae</taxon>
        <taxon>Neonectria</taxon>
    </lineage>
</organism>
<dbReference type="PANTHER" id="PTHR45641">
    <property type="entry name" value="TETRATRICOPEPTIDE REPEAT PROTEIN (AFU_ORTHOLOGUE AFUA_6G03870)"/>
    <property type="match status" value="1"/>
</dbReference>
<gene>
    <name evidence="3" type="ORF">QQX98_002824</name>
</gene>
<protein>
    <recommendedName>
        <fullName evidence="5">MalT-like TPR region domain-containing protein</fullName>
    </recommendedName>
</protein>
<dbReference type="Pfam" id="PF13181">
    <property type="entry name" value="TPR_8"/>
    <property type="match status" value="1"/>
</dbReference>
<evidence type="ECO:0000313" key="4">
    <source>
        <dbReference type="Proteomes" id="UP001498476"/>
    </source>
</evidence>
<proteinExistence type="predicted"/>
<sequence>MSSRYQYERGNFDTAESDYNIALAIYEQHPEQTVEDIADVLVSLSALSNELNDPQKHLGYAERHYEMRMKLRAMKDVPHIQLGMAYTQRASAYTQTGQYEKAIEQARMGRSVLETYPGYLKGEYWPFYAMIYEVLPLMSLGRDAEAARLLQDTVAWREKKYGVNDTQSFHLGFALHMLANIRERHGRHGESAELYEKALANYRATMGTNYHRVATVCTKLARHYIRHEKYETASVFYDQAEKSQLLELMGEHEEAKQVLDKSRSYYRDLIPVDDDVSVEKELTADDFDSLVLPWSR</sequence>
<evidence type="ECO:0000256" key="1">
    <source>
        <dbReference type="ARBA" id="ARBA00022737"/>
    </source>
</evidence>
<dbReference type="Pfam" id="PF13424">
    <property type="entry name" value="TPR_12"/>
    <property type="match status" value="1"/>
</dbReference>
<dbReference type="PANTHER" id="PTHR45641:SF19">
    <property type="entry name" value="NEPHROCYSTIN-3"/>
    <property type="match status" value="1"/>
</dbReference>
<keyword evidence="4" id="KW-1185">Reference proteome</keyword>
<name>A0ABR1HH34_9HYPO</name>
<dbReference type="Gene3D" id="1.25.40.10">
    <property type="entry name" value="Tetratricopeptide repeat domain"/>
    <property type="match status" value="2"/>
</dbReference>